<accession>A0A0F3GNZ1</accession>
<evidence type="ECO:0000313" key="2">
    <source>
        <dbReference type="Proteomes" id="UP000033423"/>
    </source>
</evidence>
<sequence>MSKESSPLSAINLKALSQFFLGLSSTGLTMSLLPLTSSSTFSSKPHCFITVSGILIPLDLPMDTMLTLIHVIITLLHVDVNGQWHRRHLYLSRCCIKFLLPVHVIMHGYHHPVGQTYDGTPVYPPLPHAELVGTIGLFNPHPGPLYFHRHCTDAQLPVRVQGQPVNDLVIDLDGDISPLGYHHGDKCRRSGSDNQQGRQQNKIGSRGVLNESLQIQILRFGNF</sequence>
<keyword evidence="2" id="KW-1185">Reference proteome</keyword>
<protein>
    <submittedName>
        <fullName evidence="1">Secreted protein</fullName>
    </submittedName>
</protein>
<reference evidence="1 2" key="1">
    <citation type="submission" date="2015-02" db="EMBL/GenBank/DDBJ databases">
        <title>Single-cell genomics of uncultivated deep-branching MTB reveals a conserved set of magnetosome genes.</title>
        <authorList>
            <person name="Kolinko S."/>
            <person name="Richter M."/>
            <person name="Glockner F.O."/>
            <person name="Brachmann A."/>
            <person name="Schuler D."/>
        </authorList>
    </citation>
    <scope>NUCLEOTIDE SEQUENCE [LARGE SCALE GENOMIC DNA]</scope>
    <source>
        <strain evidence="1">TM-1</strain>
    </source>
</reference>
<dbReference type="Proteomes" id="UP000033423">
    <property type="component" value="Unassembled WGS sequence"/>
</dbReference>
<organism evidence="1 2">
    <name type="scientific">Candidatus Magnetobacterium bavaricum</name>
    <dbReference type="NCBI Taxonomy" id="29290"/>
    <lineage>
        <taxon>Bacteria</taxon>
        <taxon>Pseudomonadati</taxon>
        <taxon>Nitrospirota</taxon>
        <taxon>Thermodesulfovibrionia</taxon>
        <taxon>Thermodesulfovibrionales</taxon>
        <taxon>Candidatus Magnetobacteriaceae</taxon>
        <taxon>Candidatus Magnetobacterium</taxon>
    </lineage>
</organism>
<proteinExistence type="predicted"/>
<evidence type="ECO:0000313" key="1">
    <source>
        <dbReference type="EMBL" id="KJU82388.1"/>
    </source>
</evidence>
<comment type="caution">
    <text evidence="1">The sequence shown here is derived from an EMBL/GenBank/DDBJ whole genome shotgun (WGS) entry which is preliminary data.</text>
</comment>
<name>A0A0F3GNZ1_9BACT</name>
<gene>
    <name evidence="1" type="ORF">MBAV_005417</name>
</gene>
<dbReference type="AlphaFoldDB" id="A0A0F3GNZ1"/>
<dbReference type="EMBL" id="LACI01002337">
    <property type="protein sequence ID" value="KJU82388.1"/>
    <property type="molecule type" value="Genomic_DNA"/>
</dbReference>